<evidence type="ECO:0000313" key="2">
    <source>
        <dbReference type="Proteomes" id="UP001595892"/>
    </source>
</evidence>
<sequence>MRKKLDEAQAELAKRDAAPAAGIPEGWAEAYRAFVGAFDTPTARMQDDSEYANDARDRLRALNDRFIAAAPTEADR</sequence>
<accession>A0ABV9NJ11</accession>
<name>A0ABV9NJ11_9GAMM</name>
<reference evidence="2" key="1">
    <citation type="journal article" date="2019" name="Int. J. Syst. Evol. Microbiol.">
        <title>The Global Catalogue of Microorganisms (GCM) 10K type strain sequencing project: providing services to taxonomists for standard genome sequencing and annotation.</title>
        <authorList>
            <consortium name="The Broad Institute Genomics Platform"/>
            <consortium name="The Broad Institute Genome Sequencing Center for Infectious Disease"/>
            <person name="Wu L."/>
            <person name="Ma J."/>
        </authorList>
    </citation>
    <scope>NUCLEOTIDE SEQUENCE [LARGE SCALE GENOMIC DNA]</scope>
    <source>
        <strain evidence="2">CGMCC 1.13574</strain>
    </source>
</reference>
<dbReference type="EMBL" id="JBHSGG010000012">
    <property type="protein sequence ID" value="MFC4727479.1"/>
    <property type="molecule type" value="Genomic_DNA"/>
</dbReference>
<comment type="caution">
    <text evidence="1">The sequence shown here is derived from an EMBL/GenBank/DDBJ whole genome shotgun (WGS) entry which is preliminary data.</text>
</comment>
<gene>
    <name evidence="1" type="ORF">ACFO3Q_04745</name>
</gene>
<proteinExistence type="predicted"/>
<evidence type="ECO:0000313" key="1">
    <source>
        <dbReference type="EMBL" id="MFC4727479.1"/>
    </source>
</evidence>
<dbReference type="RefSeq" id="WP_377003494.1">
    <property type="nucleotide sequence ID" value="NZ_JBHSGG010000012.1"/>
</dbReference>
<keyword evidence="2" id="KW-1185">Reference proteome</keyword>
<organism evidence="1 2">
    <name type="scientific">Coralloluteibacterium thermophilum</name>
    <dbReference type="NCBI Taxonomy" id="2707049"/>
    <lineage>
        <taxon>Bacteria</taxon>
        <taxon>Pseudomonadati</taxon>
        <taxon>Pseudomonadota</taxon>
        <taxon>Gammaproteobacteria</taxon>
        <taxon>Lysobacterales</taxon>
        <taxon>Lysobacteraceae</taxon>
        <taxon>Coralloluteibacterium</taxon>
    </lineage>
</organism>
<dbReference type="Proteomes" id="UP001595892">
    <property type="component" value="Unassembled WGS sequence"/>
</dbReference>
<protein>
    <submittedName>
        <fullName evidence="1">Uncharacterized protein</fullName>
    </submittedName>
</protein>